<dbReference type="Pfam" id="PF01968">
    <property type="entry name" value="Hydantoinase_A"/>
    <property type="match status" value="1"/>
</dbReference>
<organism evidence="2">
    <name type="scientific">Thermofilum pendens</name>
    <dbReference type="NCBI Taxonomy" id="2269"/>
    <lineage>
        <taxon>Archaea</taxon>
        <taxon>Thermoproteota</taxon>
        <taxon>Thermoprotei</taxon>
        <taxon>Thermofilales</taxon>
        <taxon>Thermofilaceae</taxon>
        <taxon>Thermofilum</taxon>
    </lineage>
</organism>
<sequence>MWVVQMNILGLDIGGANVKAVNITSSGKSVNLAGVVRRYHPLWLRGVESLGLLLKEIKREFSLRAEGYYVGAAITAELSDIFKTKREGVKTIIEIVDNVYSDAKGVYYVSADMKLVDSSKALENYLRIAAANWAASAWLLEYKCLEWGVHDAVLIDIGSTTTTIIPMVNCRIRVRGYTDPEKLVYGELVYTGVLRGNVAALVDRVPYKGFYARVSSERFSLMGDVHLLLGHIGSEDYTTETADGRGTTLEEAVRRIARVPCADSDMVSFNEAVEIARYVYERQVFAVFEALIQVRSWLASQGVELDRLTAITAGLGEFLAAEASRRAGFRKIVSINELVGEKVASVLPSYASALMVLNKVANHE</sequence>
<proteinExistence type="predicted"/>
<evidence type="ECO:0000313" key="2">
    <source>
        <dbReference type="EMBL" id="HGI44226.1"/>
    </source>
</evidence>
<dbReference type="InterPro" id="IPR043129">
    <property type="entry name" value="ATPase_NBD"/>
</dbReference>
<name>A0A7C4FCB6_THEPE</name>
<evidence type="ECO:0000259" key="1">
    <source>
        <dbReference type="Pfam" id="PF01968"/>
    </source>
</evidence>
<reference evidence="2" key="1">
    <citation type="journal article" date="2020" name="mSystems">
        <title>Genome- and Community-Level Interaction Insights into Carbon Utilization and Element Cycling Functions of Hydrothermarchaeota in Hydrothermal Sediment.</title>
        <authorList>
            <person name="Zhou Z."/>
            <person name="Liu Y."/>
            <person name="Xu W."/>
            <person name="Pan J."/>
            <person name="Luo Z.H."/>
            <person name="Li M."/>
        </authorList>
    </citation>
    <scope>NUCLEOTIDE SEQUENCE [LARGE SCALE GENOMIC DNA]</scope>
    <source>
        <strain evidence="2">SpSt-735</strain>
    </source>
</reference>
<feature type="domain" description="Hydantoinase A/oxoprolinase" evidence="1">
    <location>
        <begin position="70"/>
        <end position="336"/>
    </location>
</feature>
<dbReference type="Gene3D" id="3.30.420.190">
    <property type="entry name" value="conserved archaeal protein q6m145"/>
    <property type="match status" value="1"/>
</dbReference>
<dbReference type="InterPro" id="IPR002821">
    <property type="entry name" value="Hydantoinase_A"/>
</dbReference>
<protein>
    <recommendedName>
        <fullName evidence="1">Hydantoinase A/oxoprolinase domain-containing protein</fullName>
    </recommendedName>
</protein>
<dbReference type="AlphaFoldDB" id="A0A7C4FCB6"/>
<dbReference type="InterPro" id="IPR002756">
    <property type="entry name" value="MfnF"/>
</dbReference>
<dbReference type="SUPFAM" id="SSF53067">
    <property type="entry name" value="Actin-like ATPase domain"/>
    <property type="match status" value="1"/>
</dbReference>
<accession>A0A7C4FCB6</accession>
<dbReference type="NCBIfam" id="TIGR03123">
    <property type="entry name" value="one_C_unchar_1"/>
    <property type="match status" value="1"/>
</dbReference>
<dbReference type="EMBL" id="DTFI01000216">
    <property type="protein sequence ID" value="HGI44226.1"/>
    <property type="molecule type" value="Genomic_DNA"/>
</dbReference>
<comment type="caution">
    <text evidence="2">The sequence shown here is derived from an EMBL/GenBank/DDBJ whole genome shotgun (WGS) entry which is preliminary data.</text>
</comment>
<dbReference type="GO" id="GO:0016787">
    <property type="term" value="F:hydrolase activity"/>
    <property type="evidence" value="ECO:0007669"/>
    <property type="project" value="InterPro"/>
</dbReference>
<gene>
    <name evidence="2" type="ORF">ENV17_07570</name>
</gene>
<dbReference type="Gene3D" id="3.30.420.40">
    <property type="match status" value="1"/>
</dbReference>